<feature type="domain" description="Helicase ATP-binding" evidence="8">
    <location>
        <begin position="17"/>
        <end position="299"/>
    </location>
</feature>
<keyword evidence="3" id="KW-0378">Hydrolase</keyword>
<dbReference type="InterPro" id="IPR045028">
    <property type="entry name" value="DinG/Rad3-like"/>
</dbReference>
<name>A0A6J6FRN6_9ZZZZ</name>
<accession>A0A6J6FRN6</accession>
<dbReference type="Gene3D" id="3.40.50.300">
    <property type="entry name" value="P-loop containing nucleotide triphosphate hydrolases"/>
    <property type="match status" value="2"/>
</dbReference>
<reference evidence="10" key="1">
    <citation type="submission" date="2020-05" db="EMBL/GenBank/DDBJ databases">
        <authorList>
            <person name="Chiriac C."/>
            <person name="Salcher M."/>
            <person name="Ghai R."/>
            <person name="Kavagutti S V."/>
        </authorList>
    </citation>
    <scope>NUCLEOTIDE SEQUENCE</scope>
</reference>
<organism evidence="10">
    <name type="scientific">freshwater metagenome</name>
    <dbReference type="NCBI Taxonomy" id="449393"/>
    <lineage>
        <taxon>unclassified sequences</taxon>
        <taxon>metagenomes</taxon>
        <taxon>ecological metagenomes</taxon>
    </lineage>
</organism>
<dbReference type="EMBL" id="CAEZSC010000022">
    <property type="protein sequence ID" value="CAB4532995.1"/>
    <property type="molecule type" value="Genomic_DNA"/>
</dbReference>
<dbReference type="InterPro" id="IPR011545">
    <property type="entry name" value="DEAD/DEAH_box_helicase_dom"/>
</dbReference>
<evidence type="ECO:0000256" key="3">
    <source>
        <dbReference type="ARBA" id="ARBA00022801"/>
    </source>
</evidence>
<evidence type="ECO:0000256" key="6">
    <source>
        <dbReference type="ARBA" id="ARBA00048954"/>
    </source>
</evidence>
<comment type="cofactor">
    <cofactor evidence="1">
        <name>[4Fe-4S] cluster</name>
        <dbReference type="ChEBI" id="CHEBI:49883"/>
    </cofactor>
</comment>
<dbReference type="InterPro" id="IPR027417">
    <property type="entry name" value="P-loop_NTPase"/>
</dbReference>
<keyword evidence="4" id="KW-0067">ATP-binding</keyword>
<dbReference type="InterPro" id="IPR014001">
    <property type="entry name" value="Helicase_ATP-bd"/>
</dbReference>
<dbReference type="GO" id="GO:0005524">
    <property type="term" value="F:ATP binding"/>
    <property type="evidence" value="ECO:0007669"/>
    <property type="project" value="UniProtKB-KW"/>
</dbReference>
<proteinExistence type="predicted"/>
<evidence type="ECO:0000313" key="10">
    <source>
        <dbReference type="EMBL" id="CAB4590349.1"/>
    </source>
</evidence>
<dbReference type="EMBL" id="CAFBPI010000054">
    <property type="protein sequence ID" value="CAB5018756.1"/>
    <property type="molecule type" value="Genomic_DNA"/>
</dbReference>
<dbReference type="PANTHER" id="PTHR11472">
    <property type="entry name" value="DNA REPAIR DEAD HELICASE RAD3/XP-D SUBFAMILY MEMBER"/>
    <property type="match status" value="1"/>
</dbReference>
<dbReference type="PROSITE" id="PS51192">
    <property type="entry name" value="HELICASE_ATP_BIND_1"/>
    <property type="match status" value="1"/>
</dbReference>
<dbReference type="SMART" id="SM00487">
    <property type="entry name" value="DEXDc"/>
    <property type="match status" value="1"/>
</dbReference>
<dbReference type="Pfam" id="PF00270">
    <property type="entry name" value="DEAD"/>
    <property type="match status" value="1"/>
</dbReference>
<evidence type="ECO:0000259" key="8">
    <source>
        <dbReference type="PROSITE" id="PS51193"/>
    </source>
</evidence>
<dbReference type="PANTHER" id="PTHR11472:SF34">
    <property type="entry name" value="REGULATOR OF TELOMERE ELONGATION HELICASE 1"/>
    <property type="match status" value="1"/>
</dbReference>
<dbReference type="GO" id="GO:0006139">
    <property type="term" value="P:nucleobase-containing compound metabolic process"/>
    <property type="evidence" value="ECO:0007669"/>
    <property type="project" value="InterPro"/>
</dbReference>
<dbReference type="GO" id="GO:0043139">
    <property type="term" value="F:5'-3' DNA helicase activity"/>
    <property type="evidence" value="ECO:0007669"/>
    <property type="project" value="UniProtKB-EC"/>
</dbReference>
<dbReference type="GO" id="GO:0003676">
    <property type="term" value="F:nucleic acid binding"/>
    <property type="evidence" value="ECO:0007669"/>
    <property type="project" value="InterPro"/>
</dbReference>
<dbReference type="SUPFAM" id="SSF52540">
    <property type="entry name" value="P-loop containing nucleoside triphosphate hydrolases"/>
    <property type="match status" value="1"/>
</dbReference>
<evidence type="ECO:0000259" key="7">
    <source>
        <dbReference type="PROSITE" id="PS51192"/>
    </source>
</evidence>
<sequence length="672" mass="72221">MSKKGDTATSQVRRALDAAVASIGGQPREGQIEMAEAVANALSDRHHLLVQAGTGTGKSLAYLVPALVHGKKVLVATATLALQRQLVERDLPKIKPALEKELGRDLTFAVYKGVGNYLCLQKMNGTGEDPEQEALLEIGILEKDAKKLRAWAEKPGVSGDKDDAPEVDRRVWYANSVSGRECIGKDDCAFGTQCFSANAKAKAQTADVVVTNHTLLAIEIVDSHPILPERDAIILDEAHEFMDRTTQAVTEELTAGRVERAASMAKKFMPGKASDALKKAADKFAEAIADFADDIRSDSTKAGRLPDLPTQLSAPIRNLKDATTAVAALISADDGIVNPDELAERARVKGAVNEIAQIATKMLKPSVHQVMWFEPNFSTLYLAPLSVSAVLRKNLLTQSPVIATSATLTIGKSFDAIAKGIGFDVSSDGKEEFEEGEIDPANVQMLDVGSPFDFANQGMLYLPKHLPEPGRDGPSPEVLTELGELIDAAGGRTLALFSSWRGVEMADEHLRKVLAELEIPIITQKRGDSVGSLVERFAKEPRSILLGTISLWQGIDVPGPSCTLVAIDRIPFPRPDEPVMAARAAQADEAGGSGFKQVSLPRAALLLAQGTGRLIRSLDDRGVVAILDSRIVSKSYGSTLLNSMPPFWRTTDGSVIRNSLKALDKQFIEQGM</sequence>
<evidence type="ECO:0000313" key="11">
    <source>
        <dbReference type="EMBL" id="CAB5018756.1"/>
    </source>
</evidence>
<protein>
    <recommendedName>
        <fullName evidence="5">DNA 5'-3' helicase</fullName>
        <ecNumber evidence="5">5.6.2.3</ecNumber>
    </recommendedName>
</protein>
<comment type="catalytic activity">
    <reaction evidence="6">
        <text>ATP + H2O = ADP + phosphate + H(+)</text>
        <dbReference type="Rhea" id="RHEA:13065"/>
        <dbReference type="ChEBI" id="CHEBI:15377"/>
        <dbReference type="ChEBI" id="CHEBI:15378"/>
        <dbReference type="ChEBI" id="CHEBI:30616"/>
        <dbReference type="ChEBI" id="CHEBI:43474"/>
        <dbReference type="ChEBI" id="CHEBI:456216"/>
        <dbReference type="EC" id="5.6.2.3"/>
    </reaction>
</comment>
<gene>
    <name evidence="9" type="ORF">UFOPK1380_00524</name>
    <name evidence="10" type="ORF">UFOPK1778_00661</name>
    <name evidence="11" type="ORF">UFOPK4095_00877</name>
</gene>
<dbReference type="InterPro" id="IPR014013">
    <property type="entry name" value="Helic_SF1/SF2_ATP-bd_DinG/Rad3"/>
</dbReference>
<evidence type="ECO:0000256" key="4">
    <source>
        <dbReference type="ARBA" id="ARBA00022840"/>
    </source>
</evidence>
<dbReference type="PROSITE" id="PS51193">
    <property type="entry name" value="HELICASE_ATP_BIND_2"/>
    <property type="match status" value="1"/>
</dbReference>
<evidence type="ECO:0000256" key="5">
    <source>
        <dbReference type="ARBA" id="ARBA00044969"/>
    </source>
</evidence>
<dbReference type="SMART" id="SM00491">
    <property type="entry name" value="HELICc2"/>
    <property type="match status" value="1"/>
</dbReference>
<keyword evidence="2" id="KW-0547">Nucleotide-binding</keyword>
<dbReference type="Pfam" id="PF13307">
    <property type="entry name" value="Helicase_C_2"/>
    <property type="match status" value="1"/>
</dbReference>
<feature type="domain" description="Helicase ATP-binding" evidence="7">
    <location>
        <begin position="39"/>
        <end position="275"/>
    </location>
</feature>
<dbReference type="EMBL" id="CAEZUD010000028">
    <property type="protein sequence ID" value="CAB4590349.1"/>
    <property type="molecule type" value="Genomic_DNA"/>
</dbReference>
<evidence type="ECO:0000256" key="1">
    <source>
        <dbReference type="ARBA" id="ARBA00001966"/>
    </source>
</evidence>
<evidence type="ECO:0000256" key="2">
    <source>
        <dbReference type="ARBA" id="ARBA00022741"/>
    </source>
</evidence>
<evidence type="ECO:0000313" key="9">
    <source>
        <dbReference type="EMBL" id="CAB4532995.1"/>
    </source>
</evidence>
<dbReference type="InterPro" id="IPR006555">
    <property type="entry name" value="ATP-dep_Helicase_C"/>
</dbReference>
<dbReference type="AlphaFoldDB" id="A0A6J6FRN6"/>
<dbReference type="EC" id="5.6.2.3" evidence="5"/>
<dbReference type="GO" id="GO:0016818">
    <property type="term" value="F:hydrolase activity, acting on acid anhydrides, in phosphorus-containing anhydrides"/>
    <property type="evidence" value="ECO:0007669"/>
    <property type="project" value="InterPro"/>
</dbReference>